<dbReference type="Gene3D" id="3.90.25.10">
    <property type="entry name" value="UDP-galactose 4-epimerase, domain 1"/>
    <property type="match status" value="2"/>
</dbReference>
<dbReference type="PROSITE" id="PS00061">
    <property type="entry name" value="ADH_SHORT"/>
    <property type="match status" value="1"/>
</dbReference>
<dbReference type="Pfam" id="PF01370">
    <property type="entry name" value="Epimerase"/>
    <property type="match status" value="1"/>
</dbReference>
<dbReference type="SUPFAM" id="SSF51735">
    <property type="entry name" value="NAD(P)-binding Rossmann-fold domains"/>
    <property type="match status" value="1"/>
</dbReference>
<evidence type="ECO:0000313" key="4">
    <source>
        <dbReference type="Proteomes" id="UP000176700"/>
    </source>
</evidence>
<gene>
    <name evidence="3" type="ORF">A2W41_01065</name>
</gene>
<comment type="similarity">
    <text evidence="1">Belongs to the NAD(P)-dependent epimerase/dehydratase family.</text>
</comment>
<evidence type="ECO:0000313" key="3">
    <source>
        <dbReference type="EMBL" id="OGZ41752.1"/>
    </source>
</evidence>
<dbReference type="InterPro" id="IPR036291">
    <property type="entry name" value="NAD(P)-bd_dom_sf"/>
</dbReference>
<proteinExistence type="inferred from homology"/>
<dbReference type="Proteomes" id="UP000176700">
    <property type="component" value="Unassembled WGS sequence"/>
</dbReference>
<dbReference type="EMBL" id="MHNI01000026">
    <property type="protein sequence ID" value="OGZ41752.1"/>
    <property type="molecule type" value="Genomic_DNA"/>
</dbReference>
<dbReference type="InterPro" id="IPR020904">
    <property type="entry name" value="Sc_DH/Rdtase_CS"/>
</dbReference>
<accession>A0A1G2FVJ3</accession>
<organism evidence="3 4">
    <name type="scientific">Candidatus Ryanbacteria bacterium RIFCSPHIGHO2_01_45_13</name>
    <dbReference type="NCBI Taxonomy" id="1802112"/>
    <lineage>
        <taxon>Bacteria</taxon>
        <taxon>Candidatus Ryaniibacteriota</taxon>
    </lineage>
</organism>
<comment type="caution">
    <text evidence="3">The sequence shown here is derived from an EMBL/GenBank/DDBJ whole genome shotgun (WGS) entry which is preliminary data.</text>
</comment>
<dbReference type="PANTHER" id="PTHR43000">
    <property type="entry name" value="DTDP-D-GLUCOSE 4,6-DEHYDRATASE-RELATED"/>
    <property type="match status" value="1"/>
</dbReference>
<evidence type="ECO:0000259" key="2">
    <source>
        <dbReference type="Pfam" id="PF01370"/>
    </source>
</evidence>
<name>A0A1G2FVJ3_9BACT</name>
<dbReference type="InterPro" id="IPR001509">
    <property type="entry name" value="Epimerase_deHydtase"/>
</dbReference>
<dbReference type="AlphaFoldDB" id="A0A1G2FVJ3"/>
<feature type="domain" description="NAD-dependent epimerase/dehydratase" evidence="2">
    <location>
        <begin position="3"/>
        <end position="240"/>
    </location>
</feature>
<protein>
    <submittedName>
        <fullName evidence="3">Epimerase</fullName>
    </submittedName>
</protein>
<evidence type="ECO:0000256" key="1">
    <source>
        <dbReference type="ARBA" id="ARBA00007637"/>
    </source>
</evidence>
<reference evidence="3 4" key="1">
    <citation type="journal article" date="2016" name="Nat. Commun.">
        <title>Thousands of microbial genomes shed light on interconnected biogeochemical processes in an aquifer system.</title>
        <authorList>
            <person name="Anantharaman K."/>
            <person name="Brown C.T."/>
            <person name="Hug L.A."/>
            <person name="Sharon I."/>
            <person name="Castelle C.J."/>
            <person name="Probst A.J."/>
            <person name="Thomas B.C."/>
            <person name="Singh A."/>
            <person name="Wilkins M.J."/>
            <person name="Karaoz U."/>
            <person name="Brodie E.L."/>
            <person name="Williams K.H."/>
            <person name="Hubbard S.S."/>
            <person name="Banfield J.F."/>
        </authorList>
    </citation>
    <scope>NUCLEOTIDE SEQUENCE [LARGE SCALE GENOMIC DNA]</scope>
</reference>
<dbReference type="CDD" id="cd05234">
    <property type="entry name" value="UDP_G4E_2_SDR_e"/>
    <property type="match status" value="1"/>
</dbReference>
<dbReference type="Gene3D" id="3.40.50.720">
    <property type="entry name" value="NAD(P)-binding Rossmann-like Domain"/>
    <property type="match status" value="1"/>
</dbReference>
<sequence length="315" mass="35102">MTILVTGGAGFIGSHLIDYLFKDGHDIVCVDDLSLGKKAHISHHLGRKNFQFIHLDILCKDAFDSVFKTHSFDTVFHMAANSDIPKGVAEPSLDLEKTFLTTFAVLECMIKYNVRDIVFASSSAIYGERSDALKEDSSGPYLPISSYGAAKTAAEAYISALSHNFSIRAWVFRFPNVVGPRATHGVVLDFINKLQRNPTKLEILGDGTQEKPYMYVEDLVEGILYVWKTAAERFNCFNIGVESRTSVAKIAEIVSSTMGLRNVSFIYTGSERGWIGDVPRFRYDLSKIHALGWKAKMSSDEAVKRATRAILNERQ</sequence>